<sequence length="171" mass="19480">TEEKEDRPRSSEAETNEDKADSSQATQQSSKWCLTVKLDFKPRQWSQKRSKALRTASRRIKKKLEEKLIILNIESKKLRKRNERLTKVKQSVQGKETSASKAQVNSTPKSKTNAEIRELGLTPRKVPNSVKRKLIMANAMIAEIQATNEKNKPQKQRSVVANIVSGSILRK</sequence>
<proteinExistence type="predicted"/>
<evidence type="ECO:0000313" key="3">
    <source>
        <dbReference type="Proteomes" id="UP001634394"/>
    </source>
</evidence>
<feature type="region of interest" description="Disordered" evidence="1">
    <location>
        <begin position="1"/>
        <end position="29"/>
    </location>
</feature>
<dbReference type="EMBL" id="JBJQND010000016">
    <property type="protein sequence ID" value="KAL3846719.1"/>
    <property type="molecule type" value="Genomic_DNA"/>
</dbReference>
<feature type="compositionally biased region" description="Polar residues" evidence="1">
    <location>
        <begin position="88"/>
        <end position="111"/>
    </location>
</feature>
<feature type="compositionally biased region" description="Basic and acidic residues" evidence="1">
    <location>
        <begin position="1"/>
        <end position="21"/>
    </location>
</feature>
<dbReference type="Proteomes" id="UP001634394">
    <property type="component" value="Unassembled WGS sequence"/>
</dbReference>
<feature type="non-terminal residue" evidence="2">
    <location>
        <position position="1"/>
    </location>
</feature>
<feature type="region of interest" description="Disordered" evidence="1">
    <location>
        <begin position="82"/>
        <end position="112"/>
    </location>
</feature>
<evidence type="ECO:0000256" key="1">
    <source>
        <dbReference type="SAM" id="MobiDB-lite"/>
    </source>
</evidence>
<gene>
    <name evidence="2" type="ORF">ACJMK2_017685</name>
</gene>
<keyword evidence="3" id="KW-1185">Reference proteome</keyword>
<dbReference type="AlphaFoldDB" id="A0ABD3UB32"/>
<protein>
    <submittedName>
        <fullName evidence="2">Uncharacterized protein</fullName>
    </submittedName>
</protein>
<organism evidence="2 3">
    <name type="scientific">Sinanodonta woodiana</name>
    <name type="common">Chinese pond mussel</name>
    <name type="synonym">Anodonta woodiana</name>
    <dbReference type="NCBI Taxonomy" id="1069815"/>
    <lineage>
        <taxon>Eukaryota</taxon>
        <taxon>Metazoa</taxon>
        <taxon>Spiralia</taxon>
        <taxon>Lophotrochozoa</taxon>
        <taxon>Mollusca</taxon>
        <taxon>Bivalvia</taxon>
        <taxon>Autobranchia</taxon>
        <taxon>Heteroconchia</taxon>
        <taxon>Palaeoheterodonta</taxon>
        <taxon>Unionida</taxon>
        <taxon>Unionoidea</taxon>
        <taxon>Unionidae</taxon>
        <taxon>Unioninae</taxon>
        <taxon>Sinanodonta</taxon>
    </lineage>
</organism>
<accession>A0ABD3UB32</accession>
<reference evidence="2 3" key="1">
    <citation type="submission" date="2024-11" db="EMBL/GenBank/DDBJ databases">
        <title>Chromosome-level genome assembly of the freshwater bivalve Anodonta woodiana.</title>
        <authorList>
            <person name="Chen X."/>
        </authorList>
    </citation>
    <scope>NUCLEOTIDE SEQUENCE [LARGE SCALE GENOMIC DNA]</scope>
    <source>
        <strain evidence="2">MN2024</strain>
        <tissue evidence="2">Gills</tissue>
    </source>
</reference>
<comment type="caution">
    <text evidence="2">The sequence shown here is derived from an EMBL/GenBank/DDBJ whole genome shotgun (WGS) entry which is preliminary data.</text>
</comment>
<name>A0ABD3UB32_SINWO</name>
<evidence type="ECO:0000313" key="2">
    <source>
        <dbReference type="EMBL" id="KAL3846719.1"/>
    </source>
</evidence>